<reference evidence="1" key="1">
    <citation type="journal article" date="2015" name="Nature">
        <title>Complex archaea that bridge the gap between prokaryotes and eukaryotes.</title>
        <authorList>
            <person name="Spang A."/>
            <person name="Saw J.H."/>
            <person name="Jorgensen S.L."/>
            <person name="Zaremba-Niedzwiedzka K."/>
            <person name="Martijn J."/>
            <person name="Lind A.E."/>
            <person name="van Eijk R."/>
            <person name="Schleper C."/>
            <person name="Guy L."/>
            <person name="Ettema T.J."/>
        </authorList>
    </citation>
    <scope>NUCLEOTIDE SEQUENCE</scope>
</reference>
<protein>
    <recommendedName>
        <fullName evidence="2">DUF2292 domain-containing protein</fullName>
    </recommendedName>
</protein>
<accession>A0A0F9IJQ5</accession>
<comment type="caution">
    <text evidence="1">The sequence shown here is derived from an EMBL/GenBank/DDBJ whole genome shotgun (WGS) entry which is preliminary data.</text>
</comment>
<proteinExistence type="predicted"/>
<dbReference type="Pfam" id="PF10055">
    <property type="entry name" value="DUF2292"/>
    <property type="match status" value="1"/>
</dbReference>
<dbReference type="InterPro" id="IPR018743">
    <property type="entry name" value="DUF2292"/>
</dbReference>
<gene>
    <name evidence="1" type="ORF">LCGC14_1868550</name>
</gene>
<organism evidence="1">
    <name type="scientific">marine sediment metagenome</name>
    <dbReference type="NCBI Taxonomy" id="412755"/>
    <lineage>
        <taxon>unclassified sequences</taxon>
        <taxon>metagenomes</taxon>
        <taxon>ecological metagenomes</taxon>
    </lineage>
</organism>
<name>A0A0F9IJQ5_9ZZZZ</name>
<evidence type="ECO:0000313" key="1">
    <source>
        <dbReference type="EMBL" id="KKL94050.1"/>
    </source>
</evidence>
<dbReference type="EMBL" id="LAZR01019029">
    <property type="protein sequence ID" value="KKL94050.1"/>
    <property type="molecule type" value="Genomic_DNA"/>
</dbReference>
<evidence type="ECO:0008006" key="2">
    <source>
        <dbReference type="Google" id="ProtNLM"/>
    </source>
</evidence>
<dbReference type="AlphaFoldDB" id="A0A0F9IJQ5"/>
<sequence>MKDLTNIEKCGIIISEKEKSLLKKLRQISYGQVTIFMQDGIPLRIEVIRESVKL</sequence>